<comment type="caution">
    <text evidence="1">The sequence shown here is derived from an EMBL/GenBank/DDBJ whole genome shotgun (WGS) entry which is preliminary data.</text>
</comment>
<keyword evidence="2" id="KW-1185">Reference proteome</keyword>
<name>A0AC61R877_9FIRM</name>
<dbReference type="Proteomes" id="UP000308836">
    <property type="component" value="Unassembled WGS sequence"/>
</dbReference>
<sequence>MDQKNIRFTSQILDLLEKRFHVDLNREEVKELFLRHLHNLNIRAQTGGFIKKPMKESIRQISPTIYEMAIVMAVEYKKNFQVLLPEDEIAFFAIHISSWIDQSNALNQKLKTLLVCPAYLNFQSDLLQTLSTRFADELYIPHVASSEQSGMDDGYDLVVSTIPLSTVSSQKVISLSPIWTPYTQQALSKKILKIKERKKGEMIRNHFFEYFQEPFFSVVRKTSKEALLHQMCARFNEKEIVASDFEKSVLEREKACSTAFGGFAIPHPLVSSARETKVSVALCPEGVLWNNEQKVYAVFLLAINEVDKRVFLNVYEPLVSLLSDEEFMTRLSAQTDFHAFSSLLIHKIK</sequence>
<reference evidence="1" key="1">
    <citation type="submission" date="2019-04" db="EMBL/GenBank/DDBJ databases">
        <title>Microbes associate with the intestines of laboratory mice.</title>
        <authorList>
            <person name="Navarre W."/>
            <person name="Wong E."/>
            <person name="Huang K."/>
            <person name="Tropini C."/>
            <person name="Ng K."/>
            <person name="Yu B."/>
        </authorList>
    </citation>
    <scope>NUCLEOTIDE SEQUENCE</scope>
    <source>
        <strain evidence="1">NM09_H32</strain>
    </source>
</reference>
<proteinExistence type="predicted"/>
<evidence type="ECO:0000313" key="1">
    <source>
        <dbReference type="EMBL" id="TGY66442.1"/>
    </source>
</evidence>
<evidence type="ECO:0000313" key="2">
    <source>
        <dbReference type="Proteomes" id="UP000308836"/>
    </source>
</evidence>
<gene>
    <name evidence="1" type="ORF">E5336_03880</name>
</gene>
<dbReference type="EMBL" id="SRYG01000006">
    <property type="protein sequence ID" value="TGY66442.1"/>
    <property type="molecule type" value="Genomic_DNA"/>
</dbReference>
<accession>A0AC61R877</accession>
<protein>
    <submittedName>
        <fullName evidence="1">PRD domain-containing protein</fullName>
    </submittedName>
</protein>
<organism evidence="1 2">
    <name type="scientific">Dubosiella muris</name>
    <dbReference type="NCBI Taxonomy" id="3038133"/>
    <lineage>
        <taxon>Bacteria</taxon>
        <taxon>Bacillati</taxon>
        <taxon>Bacillota</taxon>
        <taxon>Erysipelotrichia</taxon>
        <taxon>Erysipelotrichales</taxon>
        <taxon>Erysipelotrichaceae</taxon>
        <taxon>Dubosiella</taxon>
    </lineage>
</organism>